<evidence type="ECO:0000256" key="3">
    <source>
        <dbReference type="ARBA" id="ARBA00006263"/>
    </source>
</evidence>
<feature type="transmembrane region" description="Helical" evidence="9">
    <location>
        <begin position="308"/>
        <end position="330"/>
    </location>
</feature>
<comment type="pathway">
    <text evidence="2 9">Cofactor biosynthesis; adenosylcobalamin biosynthesis.</text>
</comment>
<evidence type="ECO:0000256" key="6">
    <source>
        <dbReference type="ARBA" id="ARBA00022692"/>
    </source>
</evidence>
<dbReference type="PANTHER" id="PTHR34308:SF1">
    <property type="entry name" value="COBALAMIN BIOSYNTHESIS PROTEIN CBIB"/>
    <property type="match status" value="1"/>
</dbReference>
<name>A0A1H0PIR3_9BACT</name>
<dbReference type="STRING" id="91360.SAMN05660330_01679"/>
<dbReference type="Proteomes" id="UP000199073">
    <property type="component" value="Unassembled WGS sequence"/>
</dbReference>
<gene>
    <name evidence="9" type="primary">cobD</name>
    <name evidence="10" type="ORF">SAMN05660330_01679</name>
</gene>
<organism evidence="10 11">
    <name type="scientific">Desulforhopalus singaporensis</name>
    <dbReference type="NCBI Taxonomy" id="91360"/>
    <lineage>
        <taxon>Bacteria</taxon>
        <taxon>Pseudomonadati</taxon>
        <taxon>Thermodesulfobacteriota</taxon>
        <taxon>Desulfobulbia</taxon>
        <taxon>Desulfobulbales</taxon>
        <taxon>Desulfocapsaceae</taxon>
        <taxon>Desulforhopalus</taxon>
    </lineage>
</organism>
<evidence type="ECO:0000256" key="9">
    <source>
        <dbReference type="HAMAP-Rule" id="MF_00024"/>
    </source>
</evidence>
<feature type="transmembrane region" description="Helical" evidence="9">
    <location>
        <begin position="83"/>
        <end position="100"/>
    </location>
</feature>
<dbReference type="RefSeq" id="WP_092221738.1">
    <property type="nucleotide sequence ID" value="NZ_FNJI01000009.1"/>
</dbReference>
<evidence type="ECO:0000256" key="8">
    <source>
        <dbReference type="ARBA" id="ARBA00023136"/>
    </source>
</evidence>
<dbReference type="GO" id="GO:0015420">
    <property type="term" value="F:ABC-type vitamin B12 transporter activity"/>
    <property type="evidence" value="ECO:0007669"/>
    <property type="project" value="UniProtKB-UniRule"/>
</dbReference>
<proteinExistence type="inferred from homology"/>
<dbReference type="HAMAP" id="MF_00024">
    <property type="entry name" value="CobD_CbiB"/>
    <property type="match status" value="1"/>
</dbReference>
<evidence type="ECO:0000256" key="2">
    <source>
        <dbReference type="ARBA" id="ARBA00004953"/>
    </source>
</evidence>
<comment type="similarity">
    <text evidence="3 9">Belongs to the CobD/CbiB family.</text>
</comment>
<dbReference type="EMBL" id="FNJI01000009">
    <property type="protein sequence ID" value="SDP04660.1"/>
    <property type="molecule type" value="Genomic_DNA"/>
</dbReference>
<accession>A0A1H0PIR3</accession>
<dbReference type="PANTHER" id="PTHR34308">
    <property type="entry name" value="COBALAMIN BIOSYNTHESIS PROTEIN CBIB"/>
    <property type="match status" value="1"/>
</dbReference>
<comment type="function">
    <text evidence="9">Converts cobyric acid to cobinamide by the addition of aminopropanol on the F carboxylic group.</text>
</comment>
<feature type="transmembrane region" description="Helical" evidence="9">
    <location>
        <begin position="158"/>
        <end position="186"/>
    </location>
</feature>
<dbReference type="Pfam" id="PF03186">
    <property type="entry name" value="CobD_Cbib"/>
    <property type="match status" value="1"/>
</dbReference>
<dbReference type="GO" id="GO:0009236">
    <property type="term" value="P:cobalamin biosynthetic process"/>
    <property type="evidence" value="ECO:0007669"/>
    <property type="project" value="UniProtKB-UniRule"/>
</dbReference>
<feature type="transmembrane region" description="Helical" evidence="9">
    <location>
        <begin position="216"/>
        <end position="236"/>
    </location>
</feature>
<evidence type="ECO:0000256" key="5">
    <source>
        <dbReference type="ARBA" id="ARBA00022573"/>
    </source>
</evidence>
<protein>
    <recommendedName>
        <fullName evidence="9">Cobalamin biosynthesis protein CobD</fullName>
    </recommendedName>
</protein>
<evidence type="ECO:0000313" key="11">
    <source>
        <dbReference type="Proteomes" id="UP000199073"/>
    </source>
</evidence>
<sequence>MTFVYFLAIAISLDLLIGDPSWYPHPVRGVGWLIGRLETICRFLGLTGRVGGGCTVFFVVALTLAVILGVLSIASLVGPVVEAIAAIFIVYTAIACRDLIRHSLSVYRVIRENSLEQARKEVAKIVGRDTSALSEEDVARACVETVAENMVDGITAPLFFAVVFSFFSPVLSLSPIACGAVGAYFYKSINTMDSMIGYKNERYLEFGRYAAKIDDIVNFIPARLSGLCLIAASFMLRLNYRDSARIFFRDRLNHASPNAAHPEAAVAGALGVRLGGANVYFDKIVEKPFIGEKTRTLTPEDIKTANRLVVGGSAIFVMIIIGCGLAFGQWG</sequence>
<feature type="transmembrane region" description="Helical" evidence="9">
    <location>
        <begin position="57"/>
        <end position="77"/>
    </location>
</feature>
<keyword evidence="5 9" id="KW-0169">Cobalamin biosynthesis</keyword>
<evidence type="ECO:0000256" key="7">
    <source>
        <dbReference type="ARBA" id="ARBA00022989"/>
    </source>
</evidence>
<keyword evidence="6 9" id="KW-0812">Transmembrane</keyword>
<reference evidence="10 11" key="1">
    <citation type="submission" date="2016-10" db="EMBL/GenBank/DDBJ databases">
        <authorList>
            <person name="de Groot N.N."/>
        </authorList>
    </citation>
    <scope>NUCLEOTIDE SEQUENCE [LARGE SCALE GENOMIC DNA]</scope>
    <source>
        <strain evidence="10 11">DSM 12130</strain>
    </source>
</reference>
<dbReference type="OrthoDB" id="9811967at2"/>
<dbReference type="GO" id="GO:0048472">
    <property type="term" value="F:threonine-phosphate decarboxylase activity"/>
    <property type="evidence" value="ECO:0007669"/>
    <property type="project" value="InterPro"/>
</dbReference>
<dbReference type="GO" id="GO:0005886">
    <property type="term" value="C:plasma membrane"/>
    <property type="evidence" value="ECO:0007669"/>
    <property type="project" value="UniProtKB-SubCell"/>
</dbReference>
<keyword evidence="4 9" id="KW-1003">Cell membrane</keyword>
<keyword evidence="11" id="KW-1185">Reference proteome</keyword>
<evidence type="ECO:0000313" key="10">
    <source>
        <dbReference type="EMBL" id="SDP04660.1"/>
    </source>
</evidence>
<dbReference type="NCBIfam" id="TIGR00380">
    <property type="entry name" value="cobal_cbiB"/>
    <property type="match status" value="1"/>
</dbReference>
<evidence type="ECO:0000256" key="1">
    <source>
        <dbReference type="ARBA" id="ARBA00004651"/>
    </source>
</evidence>
<comment type="subcellular location">
    <subcellularLocation>
        <location evidence="1 9">Cell membrane</location>
        <topology evidence="1 9">Multi-pass membrane protein</topology>
    </subcellularLocation>
</comment>
<dbReference type="UniPathway" id="UPA00148"/>
<dbReference type="InterPro" id="IPR004485">
    <property type="entry name" value="Cobalamin_biosynth_CobD/CbiB"/>
</dbReference>
<evidence type="ECO:0000256" key="4">
    <source>
        <dbReference type="ARBA" id="ARBA00022475"/>
    </source>
</evidence>
<keyword evidence="8 9" id="KW-0472">Membrane</keyword>
<keyword evidence="7 9" id="KW-1133">Transmembrane helix</keyword>
<dbReference type="AlphaFoldDB" id="A0A1H0PIR3"/>